<sequence>MSDIEMRLAQERRFVERRIEALREAIEQGRAKPGDAGRLATAMYELKSMVLSPVTDEELLETVRWAHAADPSDPKPLEVLVGALCVARVGAGDSRWDAELDAATRELEARAPEAPVLDLVRRARSDLQSLLEENRPRRGERGA</sequence>
<evidence type="ECO:0000313" key="2">
    <source>
        <dbReference type="EMBL" id="KIZ15847.1"/>
    </source>
</evidence>
<comment type="caution">
    <text evidence="2">The sequence shown here is derived from an EMBL/GenBank/DDBJ whole genome shotgun (WGS) entry which is preliminary data.</text>
</comment>
<accession>A0A0D7CK96</accession>
<keyword evidence="3" id="KW-1185">Reference proteome</keyword>
<dbReference type="EMBL" id="JRKI01000029">
    <property type="protein sequence ID" value="KIZ15847.1"/>
    <property type="molecule type" value="Genomic_DNA"/>
</dbReference>
<dbReference type="PATRIC" id="fig|1240678.4.peg.4548"/>
<feature type="coiled-coil region" evidence="1">
    <location>
        <begin position="5"/>
        <end position="32"/>
    </location>
</feature>
<gene>
    <name evidence="2" type="ORF">SNA_21395</name>
</gene>
<dbReference type="RefSeq" id="WP_030063464.1">
    <property type="nucleotide sequence ID" value="NZ_JRKI01000029.1"/>
</dbReference>
<proteinExistence type="predicted"/>
<dbReference type="AlphaFoldDB" id="A0A0D7CK96"/>
<dbReference type="Proteomes" id="UP000032458">
    <property type="component" value="Unassembled WGS sequence"/>
</dbReference>
<evidence type="ECO:0000313" key="3">
    <source>
        <dbReference type="Proteomes" id="UP000032458"/>
    </source>
</evidence>
<reference evidence="2 3" key="1">
    <citation type="submission" date="2014-09" db="EMBL/GenBank/DDBJ databases">
        <title>Draft genome sequence of Streptomyces natalensis ATCC 27448, producer of the antifungal pimaricin.</title>
        <authorList>
            <person name="Mendes M.V."/>
            <person name="Beites T."/>
            <person name="Pires S."/>
            <person name="Santos C.L."/>
            <person name="Moradas-Ferreira P."/>
        </authorList>
    </citation>
    <scope>NUCLEOTIDE SEQUENCE [LARGE SCALE GENOMIC DNA]</scope>
    <source>
        <strain evidence="2 3">ATCC 27448</strain>
    </source>
</reference>
<name>A0A0D7CK96_9ACTN</name>
<evidence type="ECO:0000256" key="1">
    <source>
        <dbReference type="SAM" id="Coils"/>
    </source>
</evidence>
<protein>
    <submittedName>
        <fullName evidence="2">Uncharacterized protein</fullName>
    </submittedName>
</protein>
<organism evidence="2 3">
    <name type="scientific">Streptomyces natalensis ATCC 27448</name>
    <dbReference type="NCBI Taxonomy" id="1240678"/>
    <lineage>
        <taxon>Bacteria</taxon>
        <taxon>Bacillati</taxon>
        <taxon>Actinomycetota</taxon>
        <taxon>Actinomycetes</taxon>
        <taxon>Kitasatosporales</taxon>
        <taxon>Streptomycetaceae</taxon>
        <taxon>Streptomyces</taxon>
    </lineage>
</organism>
<keyword evidence="1" id="KW-0175">Coiled coil</keyword>